<name>A0ABW7CBX6_9CYAN</name>
<dbReference type="EMBL" id="JAZAQF010000074">
    <property type="protein sequence ID" value="MFG3818402.1"/>
    <property type="molecule type" value="Genomic_DNA"/>
</dbReference>
<dbReference type="Pfam" id="PF19991">
    <property type="entry name" value="HMA_2"/>
    <property type="match status" value="1"/>
</dbReference>
<feature type="compositionally biased region" description="Polar residues" evidence="1">
    <location>
        <begin position="50"/>
        <end position="66"/>
    </location>
</feature>
<sequence length="290" mass="30383">MSHSSTPDREPSAPPEPQPLANSGLDSAAEVSPIAPAFQEQLSESDRLVINTSSAPPESQPVNSDFDSAETATGALAQSTPSGAIEPGPDSALSNLTLPAQLGQWLQEYGEITTILPVLAGLFVTTRFQLRGSRALLTNLAIAAVVRQVILYFKQQANSSAGTLAMVTAGAALATVAATPAPSNQSAASAQTSPISLTELGSNLGMGLGCEDCTIVHSVPGRIRLRIDRLRTDRAYGKRLETLLKDEPIVLGTRMNQAAASLAIQYDSTGLSDLELGLRLLQVLNRANQD</sequence>
<dbReference type="Proteomes" id="UP001604335">
    <property type="component" value="Unassembled WGS sequence"/>
</dbReference>
<dbReference type="RefSeq" id="WP_393013751.1">
    <property type="nucleotide sequence ID" value="NZ_JAZAQF010000074.1"/>
</dbReference>
<feature type="compositionally biased region" description="Basic and acidic residues" evidence="1">
    <location>
        <begin position="1"/>
        <end position="11"/>
    </location>
</feature>
<reference evidence="3" key="1">
    <citation type="journal article" date="2024" name="Algal Res.">
        <title>Biochemical, toxicological and genomic investigation of a high-biomass producing Limnothrix strain isolated from Italian shallow drinking water reservoir.</title>
        <authorList>
            <person name="Simonazzi M."/>
            <person name="Shishido T.K."/>
            <person name="Delbaje E."/>
            <person name="Wahlsten M."/>
            <person name="Fewer D.P."/>
            <person name="Sivonen K."/>
            <person name="Pezzolesi L."/>
            <person name="Pistocchi R."/>
        </authorList>
    </citation>
    <scope>NUCLEOTIDE SEQUENCE [LARGE SCALE GENOMIC DNA]</scope>
    <source>
        <strain evidence="3">LRLZ20PSL1</strain>
    </source>
</reference>
<evidence type="ECO:0000313" key="2">
    <source>
        <dbReference type="EMBL" id="MFG3818402.1"/>
    </source>
</evidence>
<evidence type="ECO:0000313" key="3">
    <source>
        <dbReference type="Proteomes" id="UP001604335"/>
    </source>
</evidence>
<gene>
    <name evidence="2" type="ORF">VPK24_12195</name>
</gene>
<accession>A0ABW7CBX6</accession>
<feature type="region of interest" description="Disordered" evidence="1">
    <location>
        <begin position="1"/>
        <end position="91"/>
    </location>
</feature>
<keyword evidence="3" id="KW-1185">Reference proteome</keyword>
<organism evidence="2 3">
    <name type="scientific">Limnothrix redekei LRLZ20PSL1</name>
    <dbReference type="NCBI Taxonomy" id="3112953"/>
    <lineage>
        <taxon>Bacteria</taxon>
        <taxon>Bacillati</taxon>
        <taxon>Cyanobacteriota</taxon>
        <taxon>Cyanophyceae</taxon>
        <taxon>Pseudanabaenales</taxon>
        <taxon>Pseudanabaenaceae</taxon>
        <taxon>Limnothrix</taxon>
    </lineage>
</organism>
<evidence type="ECO:0000256" key="1">
    <source>
        <dbReference type="SAM" id="MobiDB-lite"/>
    </source>
</evidence>
<protein>
    <submittedName>
        <fullName evidence="2">Uncharacterized protein</fullName>
    </submittedName>
</protein>
<proteinExistence type="predicted"/>
<comment type="caution">
    <text evidence="2">The sequence shown here is derived from an EMBL/GenBank/DDBJ whole genome shotgun (WGS) entry which is preliminary data.</text>
</comment>